<name>A0ABX7AZM7_9PROT</name>
<reference evidence="1" key="1">
    <citation type="submission" date="2021-02" db="EMBL/GenBank/DDBJ databases">
        <title>Skermanella TT6 skin isolate.</title>
        <authorList>
            <person name="Lee K."/>
            <person name="Ganzorig M."/>
        </authorList>
    </citation>
    <scope>NUCLEOTIDE SEQUENCE</scope>
    <source>
        <strain evidence="1">TT6</strain>
    </source>
</reference>
<organism evidence="1 2">
    <name type="scientific">Skermanella cutis</name>
    <dbReference type="NCBI Taxonomy" id="2775420"/>
    <lineage>
        <taxon>Bacteria</taxon>
        <taxon>Pseudomonadati</taxon>
        <taxon>Pseudomonadota</taxon>
        <taxon>Alphaproteobacteria</taxon>
        <taxon>Rhodospirillales</taxon>
        <taxon>Azospirillaceae</taxon>
        <taxon>Skermanella</taxon>
    </lineage>
</organism>
<dbReference type="EMBL" id="CP067420">
    <property type="protein sequence ID" value="QQP87356.1"/>
    <property type="molecule type" value="Genomic_DNA"/>
</dbReference>
<sequence>MDDTKSTNVSPYLLRPLRKLEEVMAMRHEDQQRKNACRLPPMTRDGRYVLILGGKS</sequence>
<dbReference type="Proteomes" id="UP000595197">
    <property type="component" value="Chromosome"/>
</dbReference>
<evidence type="ECO:0000313" key="1">
    <source>
        <dbReference type="EMBL" id="QQP87356.1"/>
    </source>
</evidence>
<accession>A0ABX7AZM7</accession>
<protein>
    <submittedName>
        <fullName evidence="1">Uncharacterized protein</fullName>
    </submittedName>
</protein>
<keyword evidence="2" id="KW-1185">Reference proteome</keyword>
<dbReference type="RefSeq" id="WP_201070174.1">
    <property type="nucleotide sequence ID" value="NZ_CP067420.1"/>
</dbReference>
<gene>
    <name evidence="1" type="ORF">IGS68_14625</name>
</gene>
<evidence type="ECO:0000313" key="2">
    <source>
        <dbReference type="Proteomes" id="UP000595197"/>
    </source>
</evidence>
<proteinExistence type="predicted"/>